<dbReference type="Gene3D" id="3.30.420.10">
    <property type="entry name" value="Ribonuclease H-like superfamily/Ribonuclease H"/>
    <property type="match status" value="1"/>
</dbReference>
<name>A0A2N9EGQ1_FAGSY</name>
<evidence type="ECO:0000259" key="1">
    <source>
        <dbReference type="PROSITE" id="PS50994"/>
    </source>
</evidence>
<evidence type="ECO:0000313" key="2">
    <source>
        <dbReference type="EMBL" id="SPC78147.1"/>
    </source>
</evidence>
<accession>A0A2N9EGQ1</accession>
<dbReference type="InterPro" id="IPR036397">
    <property type="entry name" value="RNaseH_sf"/>
</dbReference>
<dbReference type="AlphaFoldDB" id="A0A2N9EGQ1"/>
<proteinExistence type="predicted"/>
<dbReference type="EMBL" id="OIVN01000313">
    <property type="protein sequence ID" value="SPC78147.1"/>
    <property type="molecule type" value="Genomic_DNA"/>
</dbReference>
<dbReference type="InterPro" id="IPR001584">
    <property type="entry name" value="Integrase_cat-core"/>
</dbReference>
<organism evidence="2">
    <name type="scientific">Fagus sylvatica</name>
    <name type="common">Beechnut</name>
    <dbReference type="NCBI Taxonomy" id="28930"/>
    <lineage>
        <taxon>Eukaryota</taxon>
        <taxon>Viridiplantae</taxon>
        <taxon>Streptophyta</taxon>
        <taxon>Embryophyta</taxon>
        <taxon>Tracheophyta</taxon>
        <taxon>Spermatophyta</taxon>
        <taxon>Magnoliopsida</taxon>
        <taxon>eudicotyledons</taxon>
        <taxon>Gunneridae</taxon>
        <taxon>Pentapetalae</taxon>
        <taxon>rosids</taxon>
        <taxon>fabids</taxon>
        <taxon>Fagales</taxon>
        <taxon>Fagaceae</taxon>
        <taxon>Fagus</taxon>
    </lineage>
</organism>
<dbReference type="PROSITE" id="PS50994">
    <property type="entry name" value="INTEGRASE"/>
    <property type="match status" value="1"/>
</dbReference>
<reference evidence="2" key="1">
    <citation type="submission" date="2018-02" db="EMBL/GenBank/DDBJ databases">
        <authorList>
            <person name="Cohen D.B."/>
            <person name="Kent A.D."/>
        </authorList>
    </citation>
    <scope>NUCLEOTIDE SEQUENCE</scope>
</reference>
<dbReference type="Gene3D" id="1.10.340.70">
    <property type="match status" value="1"/>
</dbReference>
<dbReference type="PANTHER" id="PTHR37984">
    <property type="entry name" value="PROTEIN CBG26694"/>
    <property type="match status" value="1"/>
</dbReference>
<dbReference type="SUPFAM" id="SSF53098">
    <property type="entry name" value="Ribonuclease H-like"/>
    <property type="match status" value="1"/>
</dbReference>
<sequence length="360" mass="40886">MVMKETHAGECGEHQGKNRLYQCLLTLGYYWPTMKKDAVDFVKTCHTCQVQANLIHTHPTSLQNMATPWPFHTWGLNLIGPINPASGGYIWILVATEYFTKWVEAIPLRKATGAAVANFIREHIITRFGIPYKLVTNNGTPFINKDVREVLEHYQVKHRRSTPYYPQGNGQAEATNRMLLRILSKMVFDYGNDWKAHLADVLWAYRSSPKTTIGFTPFSLVYGTDTISPTELVVPSPRVMQGSELEMDANICAEARMADLEGLDEARDLAKAKSQRNYQKMANTYSKALRVRIFAEGQMILKAAEFVRRNLPSPSKFSPNWDGPYIIREVHGSGYYRLSKSDGTALADPINGKWLKHYYS</sequence>
<dbReference type="PANTHER" id="PTHR37984:SF5">
    <property type="entry name" value="PROTEIN NYNRIN-LIKE"/>
    <property type="match status" value="1"/>
</dbReference>
<gene>
    <name evidence="2" type="ORF">FSB_LOCUS6029</name>
</gene>
<dbReference type="Pfam" id="PF00665">
    <property type="entry name" value="rve"/>
    <property type="match status" value="1"/>
</dbReference>
<dbReference type="GO" id="GO:0015074">
    <property type="term" value="P:DNA integration"/>
    <property type="evidence" value="ECO:0007669"/>
    <property type="project" value="InterPro"/>
</dbReference>
<dbReference type="InterPro" id="IPR050951">
    <property type="entry name" value="Retrovirus_Pol_polyprotein"/>
</dbReference>
<dbReference type="Pfam" id="PF17921">
    <property type="entry name" value="Integrase_H2C2"/>
    <property type="match status" value="1"/>
</dbReference>
<dbReference type="GO" id="GO:0003676">
    <property type="term" value="F:nucleic acid binding"/>
    <property type="evidence" value="ECO:0007669"/>
    <property type="project" value="InterPro"/>
</dbReference>
<dbReference type="InterPro" id="IPR041588">
    <property type="entry name" value="Integrase_H2C2"/>
</dbReference>
<protein>
    <recommendedName>
        <fullName evidence="1">Integrase catalytic domain-containing protein</fullName>
    </recommendedName>
</protein>
<dbReference type="InterPro" id="IPR012337">
    <property type="entry name" value="RNaseH-like_sf"/>
</dbReference>
<feature type="domain" description="Integrase catalytic" evidence="1">
    <location>
        <begin position="66"/>
        <end position="225"/>
    </location>
</feature>